<dbReference type="RefSeq" id="WP_076379603.1">
    <property type="nucleotide sequence ID" value="NZ_AP017422.1"/>
</dbReference>
<sequence length="313" mass="35245">MIGTMLVLMLLTVVHTAKAQFITGKWYGVSPLTSSPGYHESSKEPEGDILEIAGVDSNRIHGLSYHYSWVKGKFYYVIKTLECTYNAKDNKWTIQETSIKDNHLHPAEYTCLHTYILTFSTSNQKDSLTGTWTAASADDCGAGVGKFARTKPIFTKKADADSVEAITHIITLPKDGIDVRKDLAQVVSKDKLKKEAEFQLMLSRSRTLIQSIPLQSPNIKVLIWDNNVLDGDNISLYFNKELILNRKRITAEPIELEIKAVRGQENELIMYANNLGDIPPNTAMMRVYANGKQYEVFMSSDEHSNGIIRFTME</sequence>
<keyword evidence="2" id="KW-1185">Reference proteome</keyword>
<evidence type="ECO:0000313" key="1">
    <source>
        <dbReference type="EMBL" id="SIT16625.1"/>
    </source>
</evidence>
<proteinExistence type="predicted"/>
<name>A0A173MRQ8_9BACT</name>
<dbReference type="OrthoDB" id="639821at2"/>
<dbReference type="STRING" id="477680.SAMN05421788_104264"/>
<organism evidence="1 2">
    <name type="scientific">Filimonas lacunae</name>
    <dbReference type="NCBI Taxonomy" id="477680"/>
    <lineage>
        <taxon>Bacteria</taxon>
        <taxon>Pseudomonadati</taxon>
        <taxon>Bacteroidota</taxon>
        <taxon>Chitinophagia</taxon>
        <taxon>Chitinophagales</taxon>
        <taxon>Chitinophagaceae</taxon>
        <taxon>Filimonas</taxon>
    </lineage>
</organism>
<dbReference type="KEGG" id="fln:FLA_6427"/>
<gene>
    <name evidence="1" type="ORF">SAMN05421788_104264</name>
</gene>
<dbReference type="Proteomes" id="UP000186917">
    <property type="component" value="Unassembled WGS sequence"/>
</dbReference>
<reference evidence="2" key="1">
    <citation type="submission" date="2017-01" db="EMBL/GenBank/DDBJ databases">
        <authorList>
            <person name="Varghese N."/>
            <person name="Submissions S."/>
        </authorList>
    </citation>
    <scope>NUCLEOTIDE SEQUENCE [LARGE SCALE GENOMIC DNA]</scope>
    <source>
        <strain evidence="2">DSM 21054</strain>
    </source>
</reference>
<evidence type="ECO:0000313" key="2">
    <source>
        <dbReference type="Proteomes" id="UP000186917"/>
    </source>
</evidence>
<dbReference type="EMBL" id="FTOR01000004">
    <property type="protein sequence ID" value="SIT16625.1"/>
    <property type="molecule type" value="Genomic_DNA"/>
</dbReference>
<protein>
    <submittedName>
        <fullName evidence="1">Uncharacterized protein</fullName>
    </submittedName>
</protein>
<dbReference type="AlphaFoldDB" id="A0A173MRQ8"/>
<accession>A0A173MRQ8</accession>